<keyword evidence="3" id="KW-1185">Reference proteome</keyword>
<feature type="transmembrane region" description="Helical" evidence="1">
    <location>
        <begin position="47"/>
        <end position="66"/>
    </location>
</feature>
<keyword evidence="1" id="KW-0472">Membrane</keyword>
<evidence type="ECO:0000256" key="1">
    <source>
        <dbReference type="SAM" id="Phobius"/>
    </source>
</evidence>
<reference evidence="2" key="1">
    <citation type="submission" date="2023-06" db="EMBL/GenBank/DDBJ databases">
        <authorList>
            <person name="Delattre M."/>
        </authorList>
    </citation>
    <scope>NUCLEOTIDE SEQUENCE</scope>
    <source>
        <strain evidence="2">AF72</strain>
    </source>
</reference>
<dbReference type="AlphaFoldDB" id="A0AA36GDF2"/>
<evidence type="ECO:0000313" key="3">
    <source>
        <dbReference type="Proteomes" id="UP001177023"/>
    </source>
</evidence>
<keyword evidence="1" id="KW-1133">Transmembrane helix</keyword>
<protein>
    <submittedName>
        <fullName evidence="2">Uncharacterized protein</fullName>
    </submittedName>
</protein>
<dbReference type="Proteomes" id="UP001177023">
    <property type="component" value="Unassembled WGS sequence"/>
</dbReference>
<dbReference type="EMBL" id="CATQJA010002663">
    <property type="protein sequence ID" value="CAJ0581330.1"/>
    <property type="molecule type" value="Genomic_DNA"/>
</dbReference>
<evidence type="ECO:0000313" key="2">
    <source>
        <dbReference type="EMBL" id="CAJ0581330.1"/>
    </source>
</evidence>
<proteinExistence type="predicted"/>
<accession>A0AA36GDF2</accession>
<gene>
    <name evidence="2" type="ORF">MSPICULIGERA_LOCUS19493</name>
</gene>
<sequence length="118" mass="14174">MNNKEQHQWGKYYYQGLRKNRNWALEVLHNLKSEIPTFQEIFDQETFYMFAFLVVVGTILFVIFLAKVVGVKIKEHPLEVNRDWGEPVPAHFFTFPWQEAKNRKEQEETRKAKKTKAE</sequence>
<comment type="caution">
    <text evidence="2">The sequence shown here is derived from an EMBL/GenBank/DDBJ whole genome shotgun (WGS) entry which is preliminary data.</text>
</comment>
<name>A0AA36GDF2_9BILA</name>
<organism evidence="2 3">
    <name type="scientific">Mesorhabditis spiculigera</name>
    <dbReference type="NCBI Taxonomy" id="96644"/>
    <lineage>
        <taxon>Eukaryota</taxon>
        <taxon>Metazoa</taxon>
        <taxon>Ecdysozoa</taxon>
        <taxon>Nematoda</taxon>
        <taxon>Chromadorea</taxon>
        <taxon>Rhabditida</taxon>
        <taxon>Rhabditina</taxon>
        <taxon>Rhabditomorpha</taxon>
        <taxon>Rhabditoidea</taxon>
        <taxon>Rhabditidae</taxon>
        <taxon>Mesorhabditinae</taxon>
        <taxon>Mesorhabditis</taxon>
    </lineage>
</organism>
<keyword evidence="1" id="KW-0812">Transmembrane</keyword>
<feature type="non-terminal residue" evidence="2">
    <location>
        <position position="118"/>
    </location>
</feature>